<dbReference type="Pfam" id="PF00589">
    <property type="entry name" value="Phage_integrase"/>
    <property type="match status" value="1"/>
</dbReference>
<evidence type="ECO:0000256" key="1">
    <source>
        <dbReference type="ARBA" id="ARBA00022908"/>
    </source>
</evidence>
<dbReference type="PANTHER" id="PTHR30349">
    <property type="entry name" value="PHAGE INTEGRASE-RELATED"/>
    <property type="match status" value="1"/>
</dbReference>
<dbReference type="InterPro" id="IPR010998">
    <property type="entry name" value="Integrase_recombinase_N"/>
</dbReference>
<dbReference type="Gene3D" id="1.10.150.130">
    <property type="match status" value="1"/>
</dbReference>
<dbReference type="CDD" id="cd00796">
    <property type="entry name" value="INT_Rci_Hp1_C"/>
    <property type="match status" value="1"/>
</dbReference>
<dbReference type="GO" id="GO:0003677">
    <property type="term" value="F:DNA binding"/>
    <property type="evidence" value="ECO:0007669"/>
    <property type="project" value="UniProtKB-UniRule"/>
</dbReference>
<dbReference type="InterPro" id="IPR044068">
    <property type="entry name" value="CB"/>
</dbReference>
<keyword evidence="2 4" id="KW-0238">DNA-binding</keyword>
<sequence>MVHGQRVSKSFSTKTEAQRWSLRQEAEGKQAPAQKMLVEDALKRLLDEHVNAGKSRGDIARVKRLMLDPIAEVRIPEVSKDHLIRYRDARLQEVSEASVRREMNELRGLFRRCREEWGWMTHNPFEGFAAPKSPESRKRRLTDDEIECVRQAFGVGYELRAESLANRVGLCFLFAIETAMRSGEIVGLTWNHVHLDKRYVHIPITKNGDKRDVPLSTFAAEILQALPRDGDQPCFGMNDAQRDAIWRKYRDRAAVEDLHFHDTRAEGIWRLSKKLDVLQLARVIGHRDIKSLLIYYRESATDMAAKLG</sequence>
<organism evidence="8 9">
    <name type="scientific">Frateuria aurantia (strain ATCC 33424 / DSM 6220 / KCTC 2777 / LMG 1558 / NBRC 3245 / NCIMB 13370)</name>
    <name type="common">Acetobacter aurantius</name>
    <dbReference type="NCBI Taxonomy" id="767434"/>
    <lineage>
        <taxon>Bacteria</taxon>
        <taxon>Pseudomonadati</taxon>
        <taxon>Pseudomonadota</taxon>
        <taxon>Gammaproteobacteria</taxon>
        <taxon>Lysobacterales</taxon>
        <taxon>Rhodanobacteraceae</taxon>
        <taxon>Frateuria</taxon>
    </lineage>
</organism>
<reference evidence="8" key="1">
    <citation type="submission" date="2012-02" db="EMBL/GenBank/DDBJ databases">
        <title>The complete genome of Frateuria aurantia DSM 6220.</title>
        <authorList>
            <consortium name="US DOE Joint Genome Institute (JGI-PGF)"/>
            <person name="Lucas S."/>
            <person name="Copeland A."/>
            <person name="Lapidus A."/>
            <person name="Glavina del Rio T."/>
            <person name="Dalin E."/>
            <person name="Tice H."/>
            <person name="Bruce D."/>
            <person name="Goodwin L."/>
            <person name="Pitluck S."/>
            <person name="Peters L."/>
            <person name="Ovchinnikova G."/>
            <person name="Teshima H."/>
            <person name="Kyrpides N."/>
            <person name="Mavromatis K."/>
            <person name="Ivanova N."/>
            <person name="Brettin T."/>
            <person name="Detter J.C."/>
            <person name="Han C."/>
            <person name="Larimer F."/>
            <person name="Land M."/>
            <person name="Hauser L."/>
            <person name="Markowitz V."/>
            <person name="Cheng J.-F."/>
            <person name="Hugenholtz P."/>
            <person name="Woyke T."/>
            <person name="Wu D."/>
            <person name="Brambilla E."/>
            <person name="Klenk H.-P."/>
            <person name="Eisen J.A."/>
        </authorList>
    </citation>
    <scope>NUCLEOTIDE SEQUENCE</scope>
    <source>
        <strain evidence="8">DSM 6220</strain>
    </source>
</reference>
<dbReference type="PROSITE" id="PS51900">
    <property type="entry name" value="CB"/>
    <property type="match status" value="1"/>
</dbReference>
<evidence type="ECO:0000259" key="7">
    <source>
        <dbReference type="PROSITE" id="PS51900"/>
    </source>
</evidence>
<feature type="domain" description="Core-binding (CB)" evidence="7">
    <location>
        <begin position="36"/>
        <end position="114"/>
    </location>
</feature>
<protein>
    <submittedName>
        <fullName evidence="8">Site-specific recombinase XerD</fullName>
    </submittedName>
</protein>
<dbReference type="EMBL" id="CP003350">
    <property type="protein sequence ID" value="AFC86364.1"/>
    <property type="molecule type" value="Genomic_DNA"/>
</dbReference>
<dbReference type="GO" id="GO:0015074">
    <property type="term" value="P:DNA integration"/>
    <property type="evidence" value="ECO:0007669"/>
    <property type="project" value="UniProtKB-KW"/>
</dbReference>
<dbReference type="AlphaFoldDB" id="H8L1V3"/>
<evidence type="ECO:0000256" key="3">
    <source>
        <dbReference type="ARBA" id="ARBA00023172"/>
    </source>
</evidence>
<dbReference type="KEGG" id="fau:Fraau_1977"/>
<dbReference type="InterPro" id="IPR011010">
    <property type="entry name" value="DNA_brk_join_enz"/>
</dbReference>
<feature type="region of interest" description="Disordered" evidence="5">
    <location>
        <begin position="1"/>
        <end position="28"/>
    </location>
</feature>
<dbReference type="InterPro" id="IPR050090">
    <property type="entry name" value="Tyrosine_recombinase_XerCD"/>
</dbReference>
<accession>H8L1V3</accession>
<proteinExistence type="predicted"/>
<dbReference type="SUPFAM" id="SSF56349">
    <property type="entry name" value="DNA breaking-rejoining enzymes"/>
    <property type="match status" value="1"/>
</dbReference>
<evidence type="ECO:0000313" key="8">
    <source>
        <dbReference type="EMBL" id="AFC86364.1"/>
    </source>
</evidence>
<dbReference type="PANTHER" id="PTHR30349:SF94">
    <property type="entry name" value="INTEGRASE_RECOMBINASE HI_1414-RELATED"/>
    <property type="match status" value="1"/>
</dbReference>
<evidence type="ECO:0000256" key="5">
    <source>
        <dbReference type="SAM" id="MobiDB-lite"/>
    </source>
</evidence>
<dbReference type="InterPro" id="IPR013762">
    <property type="entry name" value="Integrase-like_cat_sf"/>
</dbReference>
<dbReference type="PROSITE" id="PS51898">
    <property type="entry name" value="TYR_RECOMBINASE"/>
    <property type="match status" value="1"/>
</dbReference>
<dbReference type="Proteomes" id="UP000005234">
    <property type="component" value="Chromosome"/>
</dbReference>
<dbReference type="InterPro" id="IPR002104">
    <property type="entry name" value="Integrase_catalytic"/>
</dbReference>
<dbReference type="Gene3D" id="1.10.443.10">
    <property type="entry name" value="Intergrase catalytic core"/>
    <property type="match status" value="1"/>
</dbReference>
<gene>
    <name evidence="8" type="ordered locus">Fraau_1977</name>
</gene>
<keyword evidence="1" id="KW-0229">DNA integration</keyword>
<evidence type="ECO:0000256" key="4">
    <source>
        <dbReference type="PROSITE-ProRule" id="PRU01248"/>
    </source>
</evidence>
<dbReference type="eggNOG" id="COG0582">
    <property type="taxonomic scope" value="Bacteria"/>
</dbReference>
<keyword evidence="9" id="KW-1185">Reference proteome</keyword>
<evidence type="ECO:0000313" key="9">
    <source>
        <dbReference type="Proteomes" id="UP000005234"/>
    </source>
</evidence>
<evidence type="ECO:0000256" key="2">
    <source>
        <dbReference type="ARBA" id="ARBA00023125"/>
    </source>
</evidence>
<feature type="domain" description="Tyr recombinase" evidence="6">
    <location>
        <begin position="136"/>
        <end position="308"/>
    </location>
</feature>
<dbReference type="HOGENOM" id="CLU_027562_32_1_6"/>
<dbReference type="GO" id="GO:0006310">
    <property type="term" value="P:DNA recombination"/>
    <property type="evidence" value="ECO:0007669"/>
    <property type="project" value="UniProtKB-KW"/>
</dbReference>
<keyword evidence="3" id="KW-0233">DNA recombination</keyword>
<name>H8L1V3_FRAAD</name>
<evidence type="ECO:0000259" key="6">
    <source>
        <dbReference type="PROSITE" id="PS51898"/>
    </source>
</evidence>
<dbReference type="STRING" id="767434.Fraau_1977"/>